<dbReference type="InterPro" id="IPR008978">
    <property type="entry name" value="HSP20-like_chaperone"/>
</dbReference>
<accession>A0A232FC11</accession>
<dbReference type="GO" id="GO:0009408">
    <property type="term" value="P:response to heat"/>
    <property type="evidence" value="ECO:0007669"/>
    <property type="project" value="TreeGrafter"/>
</dbReference>
<comment type="similarity">
    <text evidence="2 3">Belongs to the small heat shock protein (HSP20) family.</text>
</comment>
<gene>
    <name evidence="6" type="ORF">TSAR_003869</name>
</gene>
<feature type="domain" description="SHSP" evidence="5">
    <location>
        <begin position="64"/>
        <end position="174"/>
    </location>
</feature>
<evidence type="ECO:0000313" key="6">
    <source>
        <dbReference type="EMBL" id="OXU27877.1"/>
    </source>
</evidence>
<dbReference type="GO" id="GO:0005634">
    <property type="term" value="C:nucleus"/>
    <property type="evidence" value="ECO:0007669"/>
    <property type="project" value="TreeGrafter"/>
</dbReference>
<reference evidence="6 7" key="1">
    <citation type="journal article" date="2017" name="Curr. Biol.">
        <title>The Evolution of Venom by Co-option of Single-Copy Genes.</title>
        <authorList>
            <person name="Martinson E.O."/>
            <person name="Mrinalini"/>
            <person name="Kelkar Y.D."/>
            <person name="Chang C.H."/>
            <person name="Werren J.H."/>
        </authorList>
    </citation>
    <scope>NUCLEOTIDE SEQUENCE [LARGE SCALE GENOMIC DNA]</scope>
    <source>
        <strain evidence="6 7">Alberta</strain>
        <tissue evidence="6">Whole body</tissue>
    </source>
</reference>
<dbReference type="InterPro" id="IPR002068">
    <property type="entry name" value="A-crystallin/Hsp20_dom"/>
</dbReference>
<feature type="compositionally biased region" description="Basic and acidic residues" evidence="4">
    <location>
        <begin position="368"/>
        <end position="382"/>
    </location>
</feature>
<organism evidence="6 7">
    <name type="scientific">Trichomalopsis sarcophagae</name>
    <dbReference type="NCBI Taxonomy" id="543379"/>
    <lineage>
        <taxon>Eukaryota</taxon>
        <taxon>Metazoa</taxon>
        <taxon>Ecdysozoa</taxon>
        <taxon>Arthropoda</taxon>
        <taxon>Hexapoda</taxon>
        <taxon>Insecta</taxon>
        <taxon>Pterygota</taxon>
        <taxon>Neoptera</taxon>
        <taxon>Endopterygota</taxon>
        <taxon>Hymenoptera</taxon>
        <taxon>Apocrita</taxon>
        <taxon>Proctotrupomorpha</taxon>
        <taxon>Chalcidoidea</taxon>
        <taxon>Pteromalidae</taxon>
        <taxon>Pteromalinae</taxon>
        <taxon>Trichomalopsis</taxon>
    </lineage>
</organism>
<dbReference type="Pfam" id="PF00011">
    <property type="entry name" value="HSP20"/>
    <property type="match status" value="5"/>
</dbReference>
<feature type="domain" description="SHSP" evidence="5">
    <location>
        <begin position="791"/>
        <end position="900"/>
    </location>
</feature>
<dbReference type="EMBL" id="NNAY01000521">
    <property type="protein sequence ID" value="OXU27877.1"/>
    <property type="molecule type" value="Genomic_DNA"/>
</dbReference>
<dbReference type="GO" id="GO:0051082">
    <property type="term" value="F:unfolded protein binding"/>
    <property type="evidence" value="ECO:0007669"/>
    <property type="project" value="TreeGrafter"/>
</dbReference>
<feature type="domain" description="SHSP" evidence="5">
    <location>
        <begin position="251"/>
        <end position="360"/>
    </location>
</feature>
<feature type="region of interest" description="Disordered" evidence="4">
    <location>
        <begin position="901"/>
        <end position="923"/>
    </location>
</feature>
<evidence type="ECO:0000313" key="7">
    <source>
        <dbReference type="Proteomes" id="UP000215335"/>
    </source>
</evidence>
<dbReference type="PANTHER" id="PTHR45640:SF13">
    <property type="entry name" value="HEAT SHOCK PROTEIN 22-RELATED"/>
    <property type="match status" value="1"/>
</dbReference>
<dbReference type="PANTHER" id="PTHR45640">
    <property type="entry name" value="HEAT SHOCK PROTEIN HSP-12.2-RELATED"/>
    <property type="match status" value="1"/>
</dbReference>
<keyword evidence="7" id="KW-1185">Reference proteome</keyword>
<proteinExistence type="inferred from homology"/>
<dbReference type="PROSITE" id="PS01031">
    <property type="entry name" value="SHSP"/>
    <property type="match status" value="4"/>
</dbReference>
<dbReference type="STRING" id="543379.A0A232FC11"/>
<dbReference type="Gene3D" id="3.30.1370.230">
    <property type="entry name" value="Stn1, C-terminal wHTH domain"/>
    <property type="match status" value="3"/>
</dbReference>
<feature type="domain" description="SHSP" evidence="5">
    <location>
        <begin position="463"/>
        <end position="574"/>
    </location>
</feature>
<dbReference type="PRINTS" id="PR00299">
    <property type="entry name" value="ACRYSTALLIN"/>
</dbReference>
<dbReference type="InterPro" id="IPR038240">
    <property type="entry name" value="Stn1_C_sf"/>
</dbReference>
<dbReference type="SUPFAM" id="SSF49764">
    <property type="entry name" value="HSP20-like chaperones"/>
    <property type="match status" value="4"/>
</dbReference>
<dbReference type="AlphaFoldDB" id="A0A232FC11"/>
<keyword evidence="1" id="KW-0346">Stress response</keyword>
<evidence type="ECO:0000256" key="2">
    <source>
        <dbReference type="PROSITE-ProRule" id="PRU00285"/>
    </source>
</evidence>
<evidence type="ECO:0000256" key="1">
    <source>
        <dbReference type="ARBA" id="ARBA00023016"/>
    </source>
</evidence>
<feature type="region of interest" description="Disordered" evidence="4">
    <location>
        <begin position="360"/>
        <end position="384"/>
    </location>
</feature>
<evidence type="ECO:0000256" key="3">
    <source>
        <dbReference type="RuleBase" id="RU003616"/>
    </source>
</evidence>
<evidence type="ECO:0000259" key="5">
    <source>
        <dbReference type="PROSITE" id="PS01031"/>
    </source>
</evidence>
<sequence length="923" mass="106714">MSLVPLLFSDWWEDLDRPHHLLDQDFGLGIHPEQLLTPQRLEQYLIQPQRKRYPLNYIRPWAELLRSADKGGVSTVEADKDKFQVTLDVQQFKPEEIDVKVVGKHVVVNAKHEEKRDEHGWISREFTRKYLIPEQCDIDQVSSKLSSDGVLTILAPRKDQPKLENEKVIKIEHTGKPALKPKEEVEKKDKKMVSPLLPLLLSAAYFGDVDRPSSRLIDQDFGLGLRPEQLVLSRYGYYVPSVYYRPWADLLRQESGDRGVSSITLDKEAFKVTLDVQQFKPEEIDVKVVDKFIVVEAKHEEKKDEHGLISRQFVRRYVIPENVDAEQISSTISSDGVLTIQAPVKETEPEEKNVRKIKIELTGKPALKPKEDKQQEDKKEETTSSSMSLFPLLFSNWWEELDRPHHVRDQHFGVGLHPDHLAVLPTDIFEPRPPHPISSLVPHLPRTHHASTHSHYYRPWGELLRRQKEGGISTVKADKDTFQVVLDVQQFSPEEINVKVVDKYVVVEGNHEEKQDEHGWISRKFTRRYLIPEQCNVEKVESKLSSDGVLTICVPRKEQPKAEGTERVISIQHTGKPAIREKKSEGEEKKVEQNLFDQHFGLPLDPEDLAERIAPRSELLLYKPGKLRHRSSRYHPFFHSLMRRSGRGSSTVTPDKDKFVVTLDVQQFHPEEINVKVVDNTIINQLSQIEKMQLLKEAQDQERVLNNAKHLSVERNRLSRLLNKMSLVPLLFSDWWQDLDRPHRLLDQDFGIGLHPEQLAVPGILDQYYSPMVRPVRRNPLLYYRPWGELLRQAEGGGTSTVKADKDKFQVVLDVQQFKPEEINVKVVDRFVVVEGKHEEKQDEHGTISRHFVRKYMIPEQCDIESVTSSLSSDGVLSITAPRKEQPKLTNEKVVKIEHTGKPAIREAEKKVEKKDEKCEKKK</sequence>
<protein>
    <recommendedName>
        <fullName evidence="5">SHSP domain-containing protein</fullName>
    </recommendedName>
</protein>
<comment type="caution">
    <text evidence="6">The sequence shown here is derived from an EMBL/GenBank/DDBJ whole genome shotgun (WGS) entry which is preliminary data.</text>
</comment>
<dbReference type="Gene3D" id="2.60.40.790">
    <property type="match status" value="4"/>
</dbReference>
<dbReference type="CDD" id="cd06526">
    <property type="entry name" value="metazoan_ACD"/>
    <property type="match status" value="4"/>
</dbReference>
<dbReference type="GO" id="GO:0042026">
    <property type="term" value="P:protein refolding"/>
    <property type="evidence" value="ECO:0007669"/>
    <property type="project" value="TreeGrafter"/>
</dbReference>
<evidence type="ECO:0000256" key="4">
    <source>
        <dbReference type="SAM" id="MobiDB-lite"/>
    </source>
</evidence>
<dbReference type="Proteomes" id="UP000215335">
    <property type="component" value="Unassembled WGS sequence"/>
</dbReference>
<name>A0A232FC11_9HYME</name>
<dbReference type="InterPro" id="IPR001436">
    <property type="entry name" value="Alpha-crystallin/sHSP_animal"/>
</dbReference>
<dbReference type="GO" id="GO:0005737">
    <property type="term" value="C:cytoplasm"/>
    <property type="evidence" value="ECO:0007669"/>
    <property type="project" value="TreeGrafter"/>
</dbReference>